<dbReference type="EMBL" id="CP113836">
    <property type="protein sequence ID" value="WAL65993.1"/>
    <property type="molecule type" value="Genomic_DNA"/>
</dbReference>
<dbReference type="Pfam" id="PF00710">
    <property type="entry name" value="Asparaginase"/>
    <property type="match status" value="1"/>
</dbReference>
<keyword evidence="3" id="KW-0378">Hydrolase</keyword>
<evidence type="ECO:0000256" key="5">
    <source>
        <dbReference type="PROSITE-ProRule" id="PRU10099"/>
    </source>
</evidence>
<evidence type="ECO:0000256" key="6">
    <source>
        <dbReference type="PROSITE-ProRule" id="PRU10100"/>
    </source>
</evidence>
<reference evidence="9" key="1">
    <citation type="submission" date="2022-11" db="EMBL/GenBank/DDBJ databases">
        <authorList>
            <person name="Mo P."/>
        </authorList>
    </citation>
    <scope>NUCLEOTIDE SEQUENCE</scope>
    <source>
        <strain evidence="9">HUAS 11-8</strain>
    </source>
</reference>
<evidence type="ECO:0000259" key="7">
    <source>
        <dbReference type="Pfam" id="PF00710"/>
    </source>
</evidence>
<dbReference type="PRINTS" id="PR00139">
    <property type="entry name" value="ASNGLNASE"/>
</dbReference>
<protein>
    <recommendedName>
        <fullName evidence="2">asparaginase</fullName>
        <ecNumber evidence="2">3.5.1.1</ecNumber>
    </recommendedName>
</protein>
<evidence type="ECO:0000256" key="2">
    <source>
        <dbReference type="ARBA" id="ARBA00012920"/>
    </source>
</evidence>
<dbReference type="PROSITE" id="PS00917">
    <property type="entry name" value="ASN_GLN_ASE_2"/>
    <property type="match status" value="1"/>
</dbReference>
<dbReference type="InterPro" id="IPR006034">
    <property type="entry name" value="Asparaginase/glutaminase-like"/>
</dbReference>
<dbReference type="InterPro" id="IPR020827">
    <property type="entry name" value="Asparaginase/glutaminase_AS1"/>
</dbReference>
<dbReference type="InterPro" id="IPR027474">
    <property type="entry name" value="L-asparaginase_N"/>
</dbReference>
<dbReference type="InterPro" id="IPR027475">
    <property type="entry name" value="Asparaginase/glutaminase_AS2"/>
</dbReference>
<dbReference type="PANTHER" id="PTHR11707">
    <property type="entry name" value="L-ASPARAGINASE"/>
    <property type="match status" value="1"/>
</dbReference>
<proteinExistence type="inferred from homology"/>
<dbReference type="InterPro" id="IPR036152">
    <property type="entry name" value="Asp/glu_Ase-like_sf"/>
</dbReference>
<dbReference type="RefSeq" id="WP_268756137.1">
    <property type="nucleotide sequence ID" value="NZ_CP113836.1"/>
</dbReference>
<evidence type="ECO:0000259" key="8">
    <source>
        <dbReference type="Pfam" id="PF17763"/>
    </source>
</evidence>
<dbReference type="SFLD" id="SFLDS00057">
    <property type="entry name" value="Glutaminase/Asparaginase"/>
    <property type="match status" value="1"/>
</dbReference>
<dbReference type="InterPro" id="IPR037152">
    <property type="entry name" value="L-asparaginase_N_sf"/>
</dbReference>
<dbReference type="Proteomes" id="UP001163203">
    <property type="component" value="Chromosome"/>
</dbReference>
<dbReference type="InterPro" id="IPR004550">
    <property type="entry name" value="AsnASE_II"/>
</dbReference>
<dbReference type="PIRSF" id="PIRSF500176">
    <property type="entry name" value="L_ASNase"/>
    <property type="match status" value="1"/>
</dbReference>
<dbReference type="InterPro" id="IPR040919">
    <property type="entry name" value="Asparaginase_C"/>
</dbReference>
<evidence type="ECO:0000256" key="3">
    <source>
        <dbReference type="ARBA" id="ARBA00022801"/>
    </source>
</evidence>
<dbReference type="PROSITE" id="PS00144">
    <property type="entry name" value="ASN_GLN_ASE_1"/>
    <property type="match status" value="1"/>
</dbReference>
<dbReference type="Gene3D" id="3.40.50.40">
    <property type="match status" value="1"/>
</dbReference>
<dbReference type="PANTHER" id="PTHR11707:SF28">
    <property type="entry name" value="60 KDA LYSOPHOSPHOLIPASE"/>
    <property type="match status" value="1"/>
</dbReference>
<sequence>MIVVLSTGGTIASRPDGDAAPVATLRGAALLGTLPRPPQVPVVVRDLLCRNSFLLNLVDMHGIVRAVRDSLSDPAVRGVVVTHGTDTMEETAFLAELCHRDARPVVFTGAQRTMDEPAPDGPANLANAISVAADGRARGRGALIVFHGTVHPAAGTRKVDTVALDAFFSPDRFGMDAVTWPDPVGRWTGVVDLDRADLGSVRVDIVPYYPGSDLTALRAVVAAGASGVVLDAVGAGNASAEVCAEVARLTAAGVVVALTSRVPRGPITARYGGGGGADLVAAGAIPTGLLRAAQVRVLLAALLAVGRGPKWVAAHLRDLTAGTAATTRRGPMV</sequence>
<dbReference type="PIRSF" id="PIRSF001220">
    <property type="entry name" value="L-ASNase_gatD"/>
    <property type="match status" value="1"/>
</dbReference>
<feature type="active site" evidence="6">
    <location>
        <position position="85"/>
    </location>
</feature>
<feature type="domain" description="L-asparaginase N-terminal" evidence="7">
    <location>
        <begin position="2"/>
        <end position="171"/>
    </location>
</feature>
<keyword evidence="10" id="KW-1185">Reference proteome</keyword>
<dbReference type="Gene3D" id="3.40.50.1170">
    <property type="entry name" value="L-asparaginase, N-terminal domain"/>
    <property type="match status" value="1"/>
</dbReference>
<dbReference type="InterPro" id="IPR027473">
    <property type="entry name" value="L-asparaginase_C"/>
</dbReference>
<gene>
    <name evidence="9" type="ORF">ORV05_34945</name>
</gene>
<dbReference type="SMART" id="SM00870">
    <property type="entry name" value="Asparaginase"/>
    <property type="match status" value="1"/>
</dbReference>
<dbReference type="PROSITE" id="PS51732">
    <property type="entry name" value="ASN_GLN_ASE_3"/>
    <property type="match status" value="1"/>
</dbReference>
<name>A0ABY7B5C0_9PSEU</name>
<dbReference type="EC" id="3.5.1.1" evidence="2"/>
<feature type="domain" description="Asparaginase/glutaminase C-terminal" evidence="8">
    <location>
        <begin position="202"/>
        <end position="310"/>
    </location>
</feature>
<comment type="similarity">
    <text evidence="1">Belongs to the asparaginase 1 family.</text>
</comment>
<dbReference type="Pfam" id="PF17763">
    <property type="entry name" value="Asparaginase_C"/>
    <property type="match status" value="1"/>
</dbReference>
<organism evidence="9 10">
    <name type="scientific">Amycolatopsis cynarae</name>
    <dbReference type="NCBI Taxonomy" id="2995223"/>
    <lineage>
        <taxon>Bacteria</taxon>
        <taxon>Bacillati</taxon>
        <taxon>Actinomycetota</taxon>
        <taxon>Actinomycetes</taxon>
        <taxon>Pseudonocardiales</taxon>
        <taxon>Pseudonocardiaceae</taxon>
        <taxon>Amycolatopsis</taxon>
    </lineage>
</organism>
<evidence type="ECO:0000313" key="9">
    <source>
        <dbReference type="EMBL" id="WAL65993.1"/>
    </source>
</evidence>
<evidence type="ECO:0000256" key="4">
    <source>
        <dbReference type="ARBA" id="ARBA00049366"/>
    </source>
</evidence>
<accession>A0ABY7B5C0</accession>
<dbReference type="CDD" id="cd08964">
    <property type="entry name" value="L-asparaginase_II"/>
    <property type="match status" value="1"/>
</dbReference>
<evidence type="ECO:0000256" key="1">
    <source>
        <dbReference type="ARBA" id="ARBA00010518"/>
    </source>
</evidence>
<evidence type="ECO:0000313" key="10">
    <source>
        <dbReference type="Proteomes" id="UP001163203"/>
    </source>
</evidence>
<dbReference type="SUPFAM" id="SSF53774">
    <property type="entry name" value="Glutaminase/Asparaginase"/>
    <property type="match status" value="1"/>
</dbReference>
<feature type="active site" evidence="5">
    <location>
        <position position="10"/>
    </location>
</feature>
<comment type="catalytic activity">
    <reaction evidence="4">
        <text>L-asparagine + H2O = L-aspartate + NH4(+)</text>
        <dbReference type="Rhea" id="RHEA:21016"/>
        <dbReference type="ChEBI" id="CHEBI:15377"/>
        <dbReference type="ChEBI" id="CHEBI:28938"/>
        <dbReference type="ChEBI" id="CHEBI:29991"/>
        <dbReference type="ChEBI" id="CHEBI:58048"/>
        <dbReference type="EC" id="3.5.1.1"/>
    </reaction>
</comment>